<dbReference type="AlphaFoldDB" id="A0A7W7YCX7"/>
<accession>A0A7W7YCX7</accession>
<reference evidence="2 3" key="1">
    <citation type="submission" date="2020-08" db="EMBL/GenBank/DDBJ databases">
        <title>Genomic Encyclopedia of Type Strains, Phase IV (KMG-IV): sequencing the most valuable type-strain genomes for metagenomic binning, comparative biology and taxonomic classification.</title>
        <authorList>
            <person name="Goeker M."/>
        </authorList>
    </citation>
    <scope>NUCLEOTIDE SEQUENCE [LARGE SCALE GENOMIC DNA]</scope>
    <source>
        <strain evidence="2 3">DSM 12252</strain>
    </source>
</reference>
<name>A0A7W7YCX7_9BACT</name>
<dbReference type="CDD" id="cd05233">
    <property type="entry name" value="SDR_c"/>
    <property type="match status" value="1"/>
</dbReference>
<protein>
    <submittedName>
        <fullName evidence="2">NAD(P)-dependent dehydrogenase (Short-subunit alcohol dehydrogenase family)</fullName>
    </submittedName>
</protein>
<dbReference type="Pfam" id="PF13561">
    <property type="entry name" value="adh_short_C2"/>
    <property type="match status" value="1"/>
</dbReference>
<dbReference type="InterPro" id="IPR020904">
    <property type="entry name" value="Sc_DH/Rdtase_CS"/>
</dbReference>
<gene>
    <name evidence="2" type="ORF">HNQ65_003476</name>
</gene>
<dbReference type="EMBL" id="JACHIG010000007">
    <property type="protein sequence ID" value="MBB5033886.1"/>
    <property type="molecule type" value="Genomic_DNA"/>
</dbReference>
<dbReference type="PRINTS" id="PR00081">
    <property type="entry name" value="GDHRDH"/>
</dbReference>
<dbReference type="PANTHER" id="PTHR42760">
    <property type="entry name" value="SHORT-CHAIN DEHYDROGENASES/REDUCTASES FAMILY MEMBER"/>
    <property type="match status" value="1"/>
</dbReference>
<keyword evidence="3" id="KW-1185">Reference proteome</keyword>
<comment type="similarity">
    <text evidence="1">Belongs to the short-chain dehydrogenases/reductases (SDR) family.</text>
</comment>
<evidence type="ECO:0000313" key="3">
    <source>
        <dbReference type="Proteomes" id="UP000590740"/>
    </source>
</evidence>
<dbReference type="Proteomes" id="UP000590740">
    <property type="component" value="Unassembled WGS sequence"/>
</dbReference>
<comment type="caution">
    <text evidence="2">The sequence shown here is derived from an EMBL/GenBank/DDBJ whole genome shotgun (WGS) entry which is preliminary data.</text>
</comment>
<organism evidence="2 3">
    <name type="scientific">Prosthecobacter vanneervenii</name>
    <dbReference type="NCBI Taxonomy" id="48466"/>
    <lineage>
        <taxon>Bacteria</taxon>
        <taxon>Pseudomonadati</taxon>
        <taxon>Verrucomicrobiota</taxon>
        <taxon>Verrucomicrobiia</taxon>
        <taxon>Verrucomicrobiales</taxon>
        <taxon>Verrucomicrobiaceae</taxon>
        <taxon>Prosthecobacter</taxon>
    </lineage>
</organism>
<dbReference type="InterPro" id="IPR002347">
    <property type="entry name" value="SDR_fam"/>
</dbReference>
<evidence type="ECO:0000256" key="1">
    <source>
        <dbReference type="ARBA" id="ARBA00006484"/>
    </source>
</evidence>
<dbReference type="PANTHER" id="PTHR42760:SF105">
    <property type="entry name" value="SORBITOL-6-PHOSPHATE 2-DEHYDROGENASE"/>
    <property type="match status" value="1"/>
</dbReference>
<dbReference type="Gene3D" id="3.40.50.720">
    <property type="entry name" value="NAD(P)-binding Rossmann-like Domain"/>
    <property type="match status" value="1"/>
</dbReference>
<proteinExistence type="inferred from homology"/>
<dbReference type="PROSITE" id="PS00061">
    <property type="entry name" value="ADH_SHORT"/>
    <property type="match status" value="1"/>
</dbReference>
<dbReference type="FunFam" id="3.40.50.720:FF:000084">
    <property type="entry name" value="Short-chain dehydrogenase reductase"/>
    <property type="match status" value="1"/>
</dbReference>
<dbReference type="SUPFAM" id="SSF51735">
    <property type="entry name" value="NAD(P)-binding Rossmann-fold domains"/>
    <property type="match status" value="1"/>
</dbReference>
<dbReference type="GO" id="GO:0016616">
    <property type="term" value="F:oxidoreductase activity, acting on the CH-OH group of donors, NAD or NADP as acceptor"/>
    <property type="evidence" value="ECO:0007669"/>
    <property type="project" value="TreeGrafter"/>
</dbReference>
<dbReference type="RefSeq" id="WP_184341133.1">
    <property type="nucleotide sequence ID" value="NZ_JACHIG010000007.1"/>
</dbReference>
<sequence>MNLNLAGQSVAVFGAARGIGRAIAEGFVAEGCVVRGFDREKTAEFVTAGDVASYDAVKAFAGEFEAVDHVVFCVGIGSGKFGFPFWNLEPGDWARVLEVNLIGAVNVAHAFAPRLIERGGGSMLFLVSVAGQMGSQTDPPYSASKAGLINFTQCAAKDLGPHNVRVNALAPGMVKTELNQSIWAAGQKKLPEEKRQSFDEWAAEKIKKVSHLGRWQMPEEYAAMATFLASDHAKNITGQTINIDGGQVMHA</sequence>
<evidence type="ECO:0000313" key="2">
    <source>
        <dbReference type="EMBL" id="MBB5033886.1"/>
    </source>
</evidence>
<dbReference type="InterPro" id="IPR036291">
    <property type="entry name" value="NAD(P)-bd_dom_sf"/>
</dbReference>